<accession>A0ACC2WYB2</accession>
<protein>
    <submittedName>
        <fullName evidence="1">Uncharacterized protein</fullName>
    </submittedName>
</protein>
<sequence length="270" mass="28622">MQREREAVNGSQIVTATPAPERDANEAASSNQAAADAEARPMLTLTLRGGDINKPRVAWDEEVVDNEFLGRKKSKICCIYHKPKAFGESSSDSSSSSSSSDSDSDGPAPGPNDPANDLMRGIGTGGRGVYPRGNKGKGKASDESKTSSESEGGAGGQGARPSRTSRRPAPLQLHSHGEGESCGHDHSHGKKRSKGKPNAYEIDPQEEKRKKALKKATLAAAREAEAKKQEAEEGKAEESKPEKGEAEEGKGGERELKSERFNGGREVGTQ</sequence>
<comment type="caution">
    <text evidence="1">The sequence shown here is derived from an EMBL/GenBank/DDBJ whole genome shotgun (WGS) entry which is preliminary data.</text>
</comment>
<dbReference type="EMBL" id="JASBWS010000004">
    <property type="protein sequence ID" value="KAJ9116130.1"/>
    <property type="molecule type" value="Genomic_DNA"/>
</dbReference>
<reference evidence="1" key="1">
    <citation type="submission" date="2023-04" db="EMBL/GenBank/DDBJ databases">
        <title>Draft Genome sequencing of Naganishia species isolated from polar environments using Oxford Nanopore Technology.</title>
        <authorList>
            <person name="Leo P."/>
            <person name="Venkateswaran K."/>
        </authorList>
    </citation>
    <scope>NUCLEOTIDE SEQUENCE</scope>
    <source>
        <strain evidence="1">MNA-CCFEE 5262</strain>
    </source>
</reference>
<evidence type="ECO:0000313" key="2">
    <source>
        <dbReference type="Proteomes" id="UP001230649"/>
    </source>
</evidence>
<organism evidence="1 2">
    <name type="scientific">Naganishia adeliensis</name>
    <dbReference type="NCBI Taxonomy" id="92952"/>
    <lineage>
        <taxon>Eukaryota</taxon>
        <taxon>Fungi</taxon>
        <taxon>Dikarya</taxon>
        <taxon>Basidiomycota</taxon>
        <taxon>Agaricomycotina</taxon>
        <taxon>Tremellomycetes</taxon>
        <taxon>Filobasidiales</taxon>
        <taxon>Filobasidiaceae</taxon>
        <taxon>Naganishia</taxon>
    </lineage>
</organism>
<keyword evidence="2" id="KW-1185">Reference proteome</keyword>
<proteinExistence type="predicted"/>
<gene>
    <name evidence="1" type="ORF">QFC20_000807</name>
</gene>
<evidence type="ECO:0000313" key="1">
    <source>
        <dbReference type="EMBL" id="KAJ9116130.1"/>
    </source>
</evidence>
<name>A0ACC2WYB2_9TREE</name>
<dbReference type="Proteomes" id="UP001230649">
    <property type="component" value="Unassembled WGS sequence"/>
</dbReference>